<comment type="caution">
    <text evidence="2">The sequence shown here is derived from an EMBL/GenBank/DDBJ whole genome shotgun (WGS) entry which is preliminary data.</text>
</comment>
<proteinExistence type="predicted"/>
<dbReference type="Pfam" id="PF00702">
    <property type="entry name" value="Hydrolase"/>
    <property type="match status" value="1"/>
</dbReference>
<dbReference type="RefSeq" id="WP_111546725.1">
    <property type="nucleotide sequence ID" value="NZ_MZXV01000055.1"/>
</dbReference>
<dbReference type="SFLD" id="SFLDG01129">
    <property type="entry name" value="C1.5:_HAD__Beta-PGM__Phosphata"/>
    <property type="match status" value="1"/>
</dbReference>
<dbReference type="CDD" id="cd07515">
    <property type="entry name" value="HAD-like"/>
    <property type="match status" value="1"/>
</dbReference>
<dbReference type="InterPro" id="IPR051540">
    <property type="entry name" value="S-2-haloacid_dehalogenase"/>
</dbReference>
<dbReference type="Proteomes" id="UP000248616">
    <property type="component" value="Unassembled WGS sequence"/>
</dbReference>
<dbReference type="GO" id="GO:0016787">
    <property type="term" value="F:hydrolase activity"/>
    <property type="evidence" value="ECO:0007669"/>
    <property type="project" value="UniProtKB-KW"/>
</dbReference>
<dbReference type="SUPFAM" id="SSF56784">
    <property type="entry name" value="HAD-like"/>
    <property type="match status" value="1"/>
</dbReference>
<evidence type="ECO:0000313" key="2">
    <source>
        <dbReference type="EMBL" id="PZV35824.1"/>
    </source>
</evidence>
<dbReference type="EMBL" id="MZXV01000055">
    <property type="protein sequence ID" value="PZV35824.1"/>
    <property type="molecule type" value="Genomic_DNA"/>
</dbReference>
<reference evidence="3" key="1">
    <citation type="submission" date="2017-03" db="EMBL/GenBank/DDBJ databases">
        <authorList>
            <person name="Safronova V.I."/>
            <person name="Sazanova A.L."/>
            <person name="Chirak E.R."/>
        </authorList>
    </citation>
    <scope>NUCLEOTIDE SEQUENCE [LARGE SCALE GENOMIC DNA]</scope>
    <source>
        <strain evidence="3">Ach-343</strain>
    </source>
</reference>
<evidence type="ECO:0000313" key="3">
    <source>
        <dbReference type="Proteomes" id="UP000248616"/>
    </source>
</evidence>
<sequence>MPHDSKLTTIGFDADDTLWQNEQFFRMTEKRFAAMLADHGEAEHISARLLEAERRNLAVYGFGIKGFTLSMIETAIEVTQGRVPASVISEILDAGREMLSHPIEALPHARETVERLAGAFRLVLITKGDLFDQERKLAGSGLGDLFDAVEIVSDKSAATYARLFSRHGDGPAKSMMVGNSLKSDVVPAIEAGGWGVHVPHELTWVLEHVEAPVAEPRFHQISDLGQLPGLVESIANPG</sequence>
<evidence type="ECO:0000256" key="1">
    <source>
        <dbReference type="ARBA" id="ARBA00022801"/>
    </source>
</evidence>
<dbReference type="InterPro" id="IPR036412">
    <property type="entry name" value="HAD-like_sf"/>
</dbReference>
<dbReference type="PANTHER" id="PTHR43316">
    <property type="entry name" value="HYDROLASE, HALOACID DELAHOGENASE-RELATED"/>
    <property type="match status" value="1"/>
</dbReference>
<dbReference type="InterPro" id="IPR023214">
    <property type="entry name" value="HAD_sf"/>
</dbReference>
<keyword evidence="1 2" id="KW-0378">Hydrolase</keyword>
<keyword evidence="3" id="KW-1185">Reference proteome</keyword>
<dbReference type="PANTHER" id="PTHR43316:SF8">
    <property type="entry name" value="HAD FAMILY HYDROLASE"/>
    <property type="match status" value="1"/>
</dbReference>
<dbReference type="AlphaFoldDB" id="A0A2W7BYY2"/>
<accession>A0A2W7BYY2</accession>
<dbReference type="SFLD" id="SFLDS00003">
    <property type="entry name" value="Haloacid_Dehalogenase"/>
    <property type="match status" value="1"/>
</dbReference>
<dbReference type="Gene3D" id="1.10.150.240">
    <property type="entry name" value="Putative phosphatase, domain 2"/>
    <property type="match status" value="1"/>
</dbReference>
<dbReference type="InterPro" id="IPR023198">
    <property type="entry name" value="PGP-like_dom2"/>
</dbReference>
<organism evidence="2 3">
    <name type="scientific">Mesorhizobium kowhaii</name>
    <dbReference type="NCBI Taxonomy" id="1300272"/>
    <lineage>
        <taxon>Bacteria</taxon>
        <taxon>Pseudomonadati</taxon>
        <taxon>Pseudomonadota</taxon>
        <taxon>Alphaproteobacteria</taxon>
        <taxon>Hyphomicrobiales</taxon>
        <taxon>Phyllobacteriaceae</taxon>
        <taxon>Mesorhizobium</taxon>
    </lineage>
</organism>
<dbReference type="OrthoDB" id="6101375at2"/>
<dbReference type="Gene3D" id="3.40.50.1000">
    <property type="entry name" value="HAD superfamily/HAD-like"/>
    <property type="match status" value="1"/>
</dbReference>
<gene>
    <name evidence="2" type="ORF">B5V02_24650</name>
</gene>
<name>A0A2W7BYY2_9HYPH</name>
<protein>
    <submittedName>
        <fullName evidence="2">HAD family hydrolase</fullName>
    </submittedName>
</protein>